<dbReference type="SUPFAM" id="SSF52540">
    <property type="entry name" value="P-loop containing nucleoside triphosphate hydrolases"/>
    <property type="match status" value="1"/>
</dbReference>
<protein>
    <recommendedName>
        <fullName evidence="10">Helicase</fullName>
    </recommendedName>
</protein>
<feature type="compositionally biased region" description="Basic residues" evidence="5">
    <location>
        <begin position="502"/>
        <end position="520"/>
    </location>
</feature>
<feature type="region of interest" description="Disordered" evidence="5">
    <location>
        <begin position="501"/>
        <end position="535"/>
    </location>
</feature>
<reference evidence="8" key="2">
    <citation type="submission" date="2023-05" db="EMBL/GenBank/DDBJ databases">
        <authorList>
            <consortium name="Lawrence Berkeley National Laboratory"/>
            <person name="Steindorff A."/>
            <person name="Hensen N."/>
            <person name="Bonometti L."/>
            <person name="Westerberg I."/>
            <person name="Brannstrom I.O."/>
            <person name="Guillou S."/>
            <person name="Cros-Aarteil S."/>
            <person name="Calhoun S."/>
            <person name="Haridas S."/>
            <person name="Kuo A."/>
            <person name="Mondo S."/>
            <person name="Pangilinan J."/>
            <person name="Riley R."/>
            <person name="Labutti K."/>
            <person name="Andreopoulos B."/>
            <person name="Lipzen A."/>
            <person name="Chen C."/>
            <person name="Yanf M."/>
            <person name="Daum C."/>
            <person name="Ng V."/>
            <person name="Clum A."/>
            <person name="Ohm R."/>
            <person name="Martin F."/>
            <person name="Silar P."/>
            <person name="Natvig D."/>
            <person name="Lalanne C."/>
            <person name="Gautier V."/>
            <person name="Ament-Velasquez S.L."/>
            <person name="Kruys A."/>
            <person name="Hutchinson M.I."/>
            <person name="Powell A.J."/>
            <person name="Barry K."/>
            <person name="Miller A.N."/>
            <person name="Grigoriev I.V."/>
            <person name="Debuchy R."/>
            <person name="Gladieux P."/>
            <person name="Thoren M.H."/>
            <person name="Johannesson H."/>
        </authorList>
    </citation>
    <scope>NUCLEOTIDE SEQUENCE</scope>
    <source>
        <strain evidence="8">CBS 990.96</strain>
    </source>
</reference>
<dbReference type="Gene3D" id="3.40.50.300">
    <property type="entry name" value="P-loop containing nucleotide triphosphate hydrolases"/>
    <property type="match status" value="2"/>
</dbReference>
<name>A0AAN7H1B9_9PEZI</name>
<dbReference type="GO" id="GO:0003676">
    <property type="term" value="F:nucleic acid binding"/>
    <property type="evidence" value="ECO:0007669"/>
    <property type="project" value="InterPro"/>
</dbReference>
<dbReference type="InterPro" id="IPR059032">
    <property type="entry name" value="WHD_DDX60"/>
</dbReference>
<evidence type="ECO:0000256" key="4">
    <source>
        <dbReference type="ARBA" id="ARBA00022840"/>
    </source>
</evidence>
<dbReference type="Pfam" id="PF26076">
    <property type="entry name" value="WHD_DDX60"/>
    <property type="match status" value="1"/>
</dbReference>
<keyword evidence="3" id="KW-0347">Helicase</keyword>
<dbReference type="PROSITE" id="PS51194">
    <property type="entry name" value="HELICASE_CTER"/>
    <property type="match status" value="1"/>
</dbReference>
<dbReference type="PANTHER" id="PTHR44533">
    <property type="entry name" value="DEAD/H RNA HELICASE, PUTATIVE-RELATED"/>
    <property type="match status" value="1"/>
</dbReference>
<dbReference type="SMART" id="SM00490">
    <property type="entry name" value="HELICc"/>
    <property type="match status" value="1"/>
</dbReference>
<keyword evidence="9" id="KW-1185">Reference proteome</keyword>
<dbReference type="InterPro" id="IPR001650">
    <property type="entry name" value="Helicase_C-like"/>
</dbReference>
<feature type="region of interest" description="Disordered" evidence="5">
    <location>
        <begin position="1144"/>
        <end position="1182"/>
    </location>
</feature>
<sequence length="1775" mass="196576">MAEPANTIQDVSVDGEVPLNPSRVDIVGDFAGKGLFAIHGEALLSYCIEEAHVDFDDGFQVLHAVHAFEDLLSKLNTRGCNFHVVWLDQESADDIPQSSKFRTTRNILVEHLARLNNGLSHRFTRLKSDDCQDYLRNNSIRFLWSSGNRIRQVLSLGYCAAFMNSIEFHSSKVYARMVTPDSARDTFQPDTETAQPDAEGAQPGTETDAVLADASEASPDVQEIIERLSKSPKGQDLTAREVLSLYALYKILSSSTPEVSEERLRQAAALLVQLVALRHISLANRNIDTSTIEPIADSSSFIADFSNAVQEAIAGWSKSAYSELSWDAFDLFDGRLYSAILAGLASGKFGLTPKLTDEVSVLADLIGAVSGQDLTKYIPGPSSDAGDAQQTSTVSKLTTSVLPFSHPVMDPYLAKVPLKSANDATPPPAPKIFAELTHWHNAKKPLDPKRIPPPLDFKARRRNQRFMADTMAYSASLTGASGKSIKPEIVVSSIEVPEAKKAKIPHHPKPVQSGPKKKVVQKSGAQKAREEAERMKAEKTAIKSGDIVVAWKSRCGEFEKESTLLKRYLKAEKYFLGLSPSHMEAISGEVVLYIASILVKMALAKSQKAVDSTYFAITAMVWSRTLQAAKLSLTKDIFNNLLILSKALRIPVEVLGSPPSISRNLAFKGVDRDLTSLIPKSVSAAEFQLNYCGPYMDRSFDSAPDPRVSFPPDAWQRDVLDAIDDRSSVLAIAPTSAGKTFISFYAMKKVLQANDDDVLVYIAPTKALVNQIAAEVQARFSKTYRQDGRSIWSIYTRDHRVNNPRGCQVLVTVPSMLQILLLAPANAETPKSFSNRLKWIIFDEVHSIGQSEEGVVWEQLLLMAPCPVIALSATVGNTLEFKSWLESVQKAKGFDFRMVVHTSRYSDLRKFIHDPEPSTIEFKGVSKPERLPLPGLDSEADYAAPFYFVHPIASIVEKSKETLGDTSLEPRDCLSLWKSMTHQQQDNDYTVEKSLNPEVSLPKLIQKSDVVGWEDGLKKQLGTWIQNPFASPFQKVRQELLGPRYSEVVARQSRAIEASTQTATGAAVSRRSVFSLILDLQASGALPAIIFNYDRTKCEEIAAEVLGVLITAETQFRETDPAWIRKMTAFREWEKAKNARLAKTATKKVTKRKGDDDEDGPLGKAESAREEANQDGSTWASFDPEAPLAQYSFADTTSMTATELEERLWPLQREAIPAALVNGLMRGIGVHHAGLNRKYRQAVEMLFRKGYLQIIIATGTLAMGINMPCKTVVFSGDSVYLTALNYRQASGRAGRRGFDLLGNVVFHDISAHRAFEIMSAKLPDLRGQFPTSVTLILRLFTLLDGTNNGQFASKMAAALFSQSRLYLGGPEDQFSVIHHLRFSIDYLRRQDLLSAKGAPLNFAGLVGHLYYTDNAVFAFHSLLRDGYFHKICAQIDNKAEQPEILLELMLVMCHLFCRFPCHQYKNEKFLSEVVHRSPSMVILPDLPKGASDALEKHNKQTLDIFRGYVSSFVDQHLSDQPDNELPFSKVSVKSSADSSKDFASVLPTRPPTTIRSPFAALSGFTDKFNTIKELCETVRSGVFLEESAIPYIPIAPKETNGVPWNAYLYDFFKHGDVDALVRDNGVKRGEVWYLLKDYSYILATITASLANILSPSAGDDDIMGDGEVDEELGGDRGLDDEVEEAVESKTASKTTKEPMVAKKAGKKKVVDSWDDEASSEGENWDDGESEDGKVEVAAQPRARFDPTGEESLVKVHKAFTLLKEQFDEKFFKMWA</sequence>
<dbReference type="GO" id="GO:0004386">
    <property type="term" value="F:helicase activity"/>
    <property type="evidence" value="ECO:0007669"/>
    <property type="project" value="UniProtKB-KW"/>
</dbReference>
<evidence type="ECO:0000259" key="7">
    <source>
        <dbReference type="PROSITE" id="PS51194"/>
    </source>
</evidence>
<dbReference type="GO" id="GO:0016787">
    <property type="term" value="F:hydrolase activity"/>
    <property type="evidence" value="ECO:0007669"/>
    <property type="project" value="UniProtKB-KW"/>
</dbReference>
<gene>
    <name evidence="8" type="ORF">QBC38DRAFT_480095</name>
</gene>
<organism evidence="8 9">
    <name type="scientific">Podospora fimiseda</name>
    <dbReference type="NCBI Taxonomy" id="252190"/>
    <lineage>
        <taxon>Eukaryota</taxon>
        <taxon>Fungi</taxon>
        <taxon>Dikarya</taxon>
        <taxon>Ascomycota</taxon>
        <taxon>Pezizomycotina</taxon>
        <taxon>Sordariomycetes</taxon>
        <taxon>Sordariomycetidae</taxon>
        <taxon>Sordariales</taxon>
        <taxon>Podosporaceae</taxon>
        <taxon>Podospora</taxon>
    </lineage>
</organism>
<dbReference type="GO" id="GO:0005737">
    <property type="term" value="C:cytoplasm"/>
    <property type="evidence" value="ECO:0007669"/>
    <property type="project" value="TreeGrafter"/>
</dbReference>
<dbReference type="InterPro" id="IPR052431">
    <property type="entry name" value="SKI2_subfamily_helicases"/>
</dbReference>
<evidence type="ECO:0000256" key="2">
    <source>
        <dbReference type="ARBA" id="ARBA00022801"/>
    </source>
</evidence>
<dbReference type="Pfam" id="PF00270">
    <property type="entry name" value="DEAD"/>
    <property type="match status" value="1"/>
</dbReference>
<dbReference type="FunFam" id="3.40.50.300:FF:001039">
    <property type="entry name" value="ATP-dependent RNA helicase DDX60"/>
    <property type="match status" value="1"/>
</dbReference>
<accession>A0AAN7H1B9</accession>
<evidence type="ECO:0000256" key="5">
    <source>
        <dbReference type="SAM" id="MobiDB-lite"/>
    </source>
</evidence>
<comment type="caution">
    <text evidence="8">The sequence shown here is derived from an EMBL/GenBank/DDBJ whole genome shotgun (WGS) entry which is preliminary data.</text>
</comment>
<dbReference type="InterPro" id="IPR011545">
    <property type="entry name" value="DEAD/DEAH_box_helicase_dom"/>
</dbReference>
<dbReference type="Proteomes" id="UP001301958">
    <property type="component" value="Unassembled WGS sequence"/>
</dbReference>
<dbReference type="CDD" id="cd18795">
    <property type="entry name" value="SF2_C_Ski2"/>
    <property type="match status" value="1"/>
</dbReference>
<keyword evidence="1" id="KW-0547">Nucleotide-binding</keyword>
<dbReference type="InterPro" id="IPR014001">
    <property type="entry name" value="Helicase_ATP-bd"/>
</dbReference>
<evidence type="ECO:0000313" key="8">
    <source>
        <dbReference type="EMBL" id="KAK4226565.1"/>
    </source>
</evidence>
<evidence type="ECO:0000256" key="3">
    <source>
        <dbReference type="ARBA" id="ARBA00022806"/>
    </source>
</evidence>
<evidence type="ECO:0000313" key="9">
    <source>
        <dbReference type="Proteomes" id="UP001301958"/>
    </source>
</evidence>
<evidence type="ECO:0000256" key="1">
    <source>
        <dbReference type="ARBA" id="ARBA00022741"/>
    </source>
</evidence>
<dbReference type="PROSITE" id="PS51192">
    <property type="entry name" value="HELICASE_ATP_BIND_1"/>
    <property type="match status" value="1"/>
</dbReference>
<feature type="domain" description="Helicase ATP-binding" evidence="6">
    <location>
        <begin position="720"/>
        <end position="893"/>
    </location>
</feature>
<evidence type="ECO:0008006" key="10">
    <source>
        <dbReference type="Google" id="ProtNLM"/>
    </source>
</evidence>
<feature type="compositionally biased region" description="Acidic residues" evidence="5">
    <location>
        <begin position="1712"/>
        <end position="1729"/>
    </location>
</feature>
<dbReference type="PANTHER" id="PTHR44533:SF4">
    <property type="entry name" value="DEAD_H RNA HELICASE, PUTATIVE-RELATED"/>
    <property type="match status" value="1"/>
</dbReference>
<feature type="compositionally biased region" description="Acidic residues" evidence="5">
    <location>
        <begin position="1659"/>
        <end position="1672"/>
    </location>
</feature>
<keyword evidence="2" id="KW-0378">Hydrolase</keyword>
<dbReference type="SMART" id="SM00487">
    <property type="entry name" value="DEXDc"/>
    <property type="match status" value="1"/>
</dbReference>
<dbReference type="GO" id="GO:0005524">
    <property type="term" value="F:ATP binding"/>
    <property type="evidence" value="ECO:0007669"/>
    <property type="project" value="UniProtKB-KW"/>
</dbReference>
<evidence type="ECO:0000259" key="6">
    <source>
        <dbReference type="PROSITE" id="PS51192"/>
    </source>
</evidence>
<feature type="domain" description="Helicase C-terminal" evidence="7">
    <location>
        <begin position="1181"/>
        <end position="1337"/>
    </location>
</feature>
<dbReference type="InterPro" id="IPR027417">
    <property type="entry name" value="P-loop_NTPase"/>
</dbReference>
<feature type="region of interest" description="Disordered" evidence="5">
    <location>
        <begin position="1659"/>
        <end position="1745"/>
    </location>
</feature>
<dbReference type="EMBL" id="MU865345">
    <property type="protein sequence ID" value="KAK4226565.1"/>
    <property type="molecule type" value="Genomic_DNA"/>
</dbReference>
<proteinExistence type="predicted"/>
<dbReference type="Pfam" id="PF00271">
    <property type="entry name" value="Helicase_C"/>
    <property type="match status" value="1"/>
</dbReference>
<reference evidence="8" key="1">
    <citation type="journal article" date="2023" name="Mol. Phylogenet. Evol.">
        <title>Genome-scale phylogeny and comparative genomics of the fungal order Sordariales.</title>
        <authorList>
            <person name="Hensen N."/>
            <person name="Bonometti L."/>
            <person name="Westerberg I."/>
            <person name="Brannstrom I.O."/>
            <person name="Guillou S."/>
            <person name="Cros-Aarteil S."/>
            <person name="Calhoun S."/>
            <person name="Haridas S."/>
            <person name="Kuo A."/>
            <person name="Mondo S."/>
            <person name="Pangilinan J."/>
            <person name="Riley R."/>
            <person name="LaButti K."/>
            <person name="Andreopoulos B."/>
            <person name="Lipzen A."/>
            <person name="Chen C."/>
            <person name="Yan M."/>
            <person name="Daum C."/>
            <person name="Ng V."/>
            <person name="Clum A."/>
            <person name="Steindorff A."/>
            <person name="Ohm R.A."/>
            <person name="Martin F."/>
            <person name="Silar P."/>
            <person name="Natvig D.O."/>
            <person name="Lalanne C."/>
            <person name="Gautier V."/>
            <person name="Ament-Velasquez S.L."/>
            <person name="Kruys A."/>
            <person name="Hutchinson M.I."/>
            <person name="Powell A.J."/>
            <person name="Barry K."/>
            <person name="Miller A.N."/>
            <person name="Grigoriev I.V."/>
            <person name="Debuchy R."/>
            <person name="Gladieux P."/>
            <person name="Hiltunen Thoren M."/>
            <person name="Johannesson H."/>
        </authorList>
    </citation>
    <scope>NUCLEOTIDE SEQUENCE</scope>
    <source>
        <strain evidence="8">CBS 990.96</strain>
    </source>
</reference>
<keyword evidence="4" id="KW-0067">ATP-binding</keyword>
<feature type="region of interest" description="Disordered" evidence="5">
    <location>
        <begin position="183"/>
        <end position="207"/>
    </location>
</feature>